<dbReference type="PANTHER" id="PTHR43097:SF4">
    <property type="entry name" value="GLUTAMINE--TRNA LIGASE"/>
    <property type="match status" value="1"/>
</dbReference>
<keyword evidence="5 6" id="KW-0030">Aminoacyl-tRNA synthetase</keyword>
<dbReference type="InterPro" id="IPR050132">
    <property type="entry name" value="Gln/Glu-tRNA_Ligase"/>
</dbReference>
<evidence type="ECO:0000256" key="4">
    <source>
        <dbReference type="ARBA" id="ARBA00022917"/>
    </source>
</evidence>
<feature type="domain" description="Glutamyl/glutaminyl-tRNA synthetase class Ib catalytic" evidence="8">
    <location>
        <begin position="348"/>
        <end position="412"/>
    </location>
</feature>
<evidence type="ECO:0000313" key="9">
    <source>
        <dbReference type="EMBL" id="KAF3494784.1"/>
    </source>
</evidence>
<comment type="similarity">
    <text evidence="6">Belongs to the class-I aminoacyl-tRNA synthetase family.</text>
</comment>
<evidence type="ECO:0000256" key="3">
    <source>
        <dbReference type="ARBA" id="ARBA00022840"/>
    </source>
</evidence>
<dbReference type="InterPro" id="IPR020061">
    <property type="entry name" value="Glu_tRNA_lig_a-bdl"/>
</dbReference>
<evidence type="ECO:0000313" key="10">
    <source>
        <dbReference type="Proteomes" id="UP000266723"/>
    </source>
</evidence>
<organism evidence="9 10">
    <name type="scientific">Brassica cretica</name>
    <name type="common">Mustard</name>
    <dbReference type="NCBI Taxonomy" id="69181"/>
    <lineage>
        <taxon>Eukaryota</taxon>
        <taxon>Viridiplantae</taxon>
        <taxon>Streptophyta</taxon>
        <taxon>Embryophyta</taxon>
        <taxon>Tracheophyta</taxon>
        <taxon>Spermatophyta</taxon>
        <taxon>Magnoliopsida</taxon>
        <taxon>eudicotyledons</taxon>
        <taxon>Gunneridae</taxon>
        <taxon>Pentapetalae</taxon>
        <taxon>rosids</taxon>
        <taxon>malvids</taxon>
        <taxon>Brassicales</taxon>
        <taxon>Brassicaceae</taxon>
        <taxon>Brassiceae</taxon>
        <taxon>Brassica</taxon>
    </lineage>
</organism>
<keyword evidence="10" id="KW-1185">Reference proteome</keyword>
<dbReference type="SUPFAM" id="SSF52374">
    <property type="entry name" value="Nucleotidylyl transferase"/>
    <property type="match status" value="1"/>
</dbReference>
<feature type="region of interest" description="Disordered" evidence="7">
    <location>
        <begin position="432"/>
        <end position="462"/>
    </location>
</feature>
<dbReference type="Gene3D" id="3.90.800.10">
    <property type="entry name" value="Glutamyl-tRNA Synthetase, Domain 3"/>
    <property type="match status" value="1"/>
</dbReference>
<dbReference type="Proteomes" id="UP000266723">
    <property type="component" value="Unassembled WGS sequence"/>
</dbReference>
<reference evidence="9 10" key="1">
    <citation type="journal article" date="2020" name="BMC Genomics">
        <title>Intraspecific diversification of the crop wild relative Brassica cretica Lam. using demographic model selection.</title>
        <authorList>
            <person name="Kioukis A."/>
            <person name="Michalopoulou V.A."/>
            <person name="Briers L."/>
            <person name="Pirintsos S."/>
            <person name="Studholme D.J."/>
            <person name="Pavlidis P."/>
            <person name="Sarris P.F."/>
        </authorList>
    </citation>
    <scope>NUCLEOTIDE SEQUENCE [LARGE SCALE GENOMIC DNA]</scope>
    <source>
        <strain evidence="10">cv. PFS-1207/04</strain>
    </source>
</reference>
<proteinExistence type="inferred from homology"/>
<evidence type="ECO:0000256" key="7">
    <source>
        <dbReference type="SAM" id="MobiDB-lite"/>
    </source>
</evidence>
<keyword evidence="4 6" id="KW-0648">Protein biosynthesis</keyword>
<evidence type="ECO:0000256" key="2">
    <source>
        <dbReference type="ARBA" id="ARBA00022741"/>
    </source>
</evidence>
<evidence type="ECO:0000259" key="8">
    <source>
        <dbReference type="Pfam" id="PF00749"/>
    </source>
</evidence>
<evidence type="ECO:0000256" key="5">
    <source>
        <dbReference type="ARBA" id="ARBA00023146"/>
    </source>
</evidence>
<feature type="compositionally biased region" description="Basic and acidic residues" evidence="7">
    <location>
        <begin position="452"/>
        <end position="462"/>
    </location>
</feature>
<dbReference type="InterPro" id="IPR020058">
    <property type="entry name" value="Glu/Gln-tRNA-synth_Ib_cat-dom"/>
</dbReference>
<gene>
    <name evidence="9" type="ORF">DY000_02051886</name>
</gene>
<evidence type="ECO:0000256" key="1">
    <source>
        <dbReference type="ARBA" id="ARBA00022598"/>
    </source>
</evidence>
<dbReference type="EMBL" id="QGKV02002055">
    <property type="protein sequence ID" value="KAF3494784.1"/>
    <property type="molecule type" value="Genomic_DNA"/>
</dbReference>
<keyword evidence="3 6" id="KW-0067">ATP-binding</keyword>
<keyword evidence="2 6" id="KW-0547">Nucleotide-binding</keyword>
<evidence type="ECO:0000256" key="6">
    <source>
        <dbReference type="RuleBase" id="RU363037"/>
    </source>
</evidence>
<name>A0ABQ7AAS0_BRACR</name>
<accession>A0ABQ7AAS0</accession>
<dbReference type="Gene3D" id="1.10.1160.10">
    <property type="entry name" value="Glutamyl-trna Synthetase, Domain 2"/>
    <property type="match status" value="1"/>
</dbReference>
<comment type="caution">
    <text evidence="9">The sequence shown here is derived from an EMBL/GenBank/DDBJ whole genome shotgun (WGS) entry which is preliminary data.</text>
</comment>
<keyword evidence="1 6" id="KW-0436">Ligase</keyword>
<dbReference type="Pfam" id="PF00749">
    <property type="entry name" value="tRNA-synt_1c"/>
    <property type="match status" value="2"/>
</dbReference>
<feature type="domain" description="Glutamyl/glutaminyl-tRNA synthetase class Ib catalytic" evidence="8">
    <location>
        <begin position="258"/>
        <end position="316"/>
    </location>
</feature>
<dbReference type="PANTHER" id="PTHR43097">
    <property type="entry name" value="GLUTAMINE-TRNA LIGASE"/>
    <property type="match status" value="1"/>
</dbReference>
<protein>
    <recommendedName>
        <fullName evidence="8">Glutamyl/glutaminyl-tRNA synthetase class Ib catalytic domain-containing protein</fullName>
    </recommendedName>
</protein>
<sequence length="618" mass="69468">MSWIGRFPEACEAPAALFVFFLREGTPELPSPTFLPPLGEVSSFPHFGFKFLQCFLLFSSGHAILLISTRGYCSLQRDDIVQRVRPRVIFLLFPSLGVNKDWGVEGFLRRPRLRQQSFPLDQKHLPLELSAISRCFSGVCAAKWEFRMTAAVSSLCPLVSPLITLCLRAATSVGLDLLAGSPFVLAPFVLSRSAGWGDIALTFYFLIVGSTAPVLRSVSNIVTWHSGLFGCDYVSKAITVPINSVVESLWASFLINAKDIEEYRKMKTNSPWRNRPIEESLRLFDEMRRGMIEEGKATLLMKQDMQNDNCNISHDILMLVTNGASIRPTILPTALLTLSILQFTPHSLNYIVTNKHVDGWDDPRLLTLAGLRRRGVTPTAINGFVRGMGITRSDGTMIHMSRLEHHIREELNKTAPRAMVVGVKNEERIEISDESSKQVVTQRPNVRPARSQRSDRARAQARSLRSDRAIVPLGRYVATKLKPRLGRYVATELEPKLGRYVAIVPLGRHVATEFKPRLGRYVATELEPKLGRYVATELEPKLGHYVATGLEPKFSRCVAIEPFRTSIRHQSMHSRQTFECYLPKTVASSVHVFRYSNPSIKLRGLETAESSFFIEKNS</sequence>